<sequence>MKSKDLQTLVFSKYQNGDEPHKIFEDLSGSVSLPTIERWCRSIRQTGCIALSKSTGRPKTIRTKAAIQKVKRRLNKRKSVSSRKLAREVSISQTNIGRILKDDLGPHAYKVQNEPMLTDEHKERRIQFANWIRNNFRKEDTTRILFSDEKMFDIDGVYNSQNDRIWAVDRSEADIKDGTRQKQADIKGGTRQKRKFPQKIMVWLGVCSKGVSPLVIFENGTVDHDRYIKEVLPIALKFGNGMFGNDWTFQQDGARTHTHAKSQEWCAKQFPSFIDKDHRPPNSPDLNPLDYCIWNEFALLVKWDTMTSKTTLITALKRAVREISQDVVEKSCASGTNRLHRLSQDKGNYIRY</sequence>
<comment type="caution">
    <text evidence="1">The sequence shown here is derived from an EMBL/GenBank/DDBJ whole genome shotgun (WGS) entry which is preliminary data.</text>
</comment>
<dbReference type="OrthoDB" id="10006939at2759"/>
<dbReference type="AlphaFoldDB" id="A0A817PTW3"/>
<name>A0A817PTW3_9BILA</name>
<gene>
    <name evidence="1" type="ORF">TIS948_LOCUS11260</name>
</gene>
<organism evidence="1 2">
    <name type="scientific">Rotaria socialis</name>
    <dbReference type="NCBI Taxonomy" id="392032"/>
    <lineage>
        <taxon>Eukaryota</taxon>
        <taxon>Metazoa</taxon>
        <taxon>Spiralia</taxon>
        <taxon>Gnathifera</taxon>
        <taxon>Rotifera</taxon>
        <taxon>Eurotatoria</taxon>
        <taxon>Bdelloidea</taxon>
        <taxon>Philodinida</taxon>
        <taxon>Philodinidae</taxon>
        <taxon>Rotaria</taxon>
    </lineage>
</organism>
<evidence type="ECO:0000313" key="1">
    <source>
        <dbReference type="EMBL" id="CAF3179393.1"/>
    </source>
</evidence>
<accession>A0A817PTW3</accession>
<dbReference type="GO" id="GO:0003676">
    <property type="term" value="F:nucleic acid binding"/>
    <property type="evidence" value="ECO:0007669"/>
    <property type="project" value="InterPro"/>
</dbReference>
<dbReference type="EMBL" id="CAJNXB010001581">
    <property type="protein sequence ID" value="CAF3179393.1"/>
    <property type="molecule type" value="Genomic_DNA"/>
</dbReference>
<evidence type="ECO:0008006" key="3">
    <source>
        <dbReference type="Google" id="ProtNLM"/>
    </source>
</evidence>
<dbReference type="PANTHER" id="PTHR46068">
    <property type="entry name" value="PROTEIN CBG27172"/>
    <property type="match status" value="1"/>
</dbReference>
<dbReference type="PANTHER" id="PTHR46068:SF1">
    <property type="entry name" value="TRANSPOSASE IS30-LIKE HTH DOMAIN-CONTAINING PROTEIN"/>
    <property type="match status" value="1"/>
</dbReference>
<proteinExistence type="predicted"/>
<dbReference type="InterPro" id="IPR036397">
    <property type="entry name" value="RNaseH_sf"/>
</dbReference>
<protein>
    <recommendedName>
        <fullName evidence="3">Transposase</fullName>
    </recommendedName>
</protein>
<dbReference type="Gene3D" id="3.30.420.10">
    <property type="entry name" value="Ribonuclease H-like superfamily/Ribonuclease H"/>
    <property type="match status" value="1"/>
</dbReference>
<reference evidence="1" key="1">
    <citation type="submission" date="2021-02" db="EMBL/GenBank/DDBJ databases">
        <authorList>
            <person name="Nowell W R."/>
        </authorList>
    </citation>
    <scope>NUCLEOTIDE SEQUENCE</scope>
</reference>
<dbReference type="Proteomes" id="UP000663825">
    <property type="component" value="Unassembled WGS sequence"/>
</dbReference>
<evidence type="ECO:0000313" key="2">
    <source>
        <dbReference type="Proteomes" id="UP000663825"/>
    </source>
</evidence>